<organism evidence="1 2">
    <name type="scientific">Dinghuibacter silviterrae</name>
    <dbReference type="NCBI Taxonomy" id="1539049"/>
    <lineage>
        <taxon>Bacteria</taxon>
        <taxon>Pseudomonadati</taxon>
        <taxon>Bacteroidota</taxon>
        <taxon>Chitinophagia</taxon>
        <taxon>Chitinophagales</taxon>
        <taxon>Chitinophagaceae</taxon>
        <taxon>Dinghuibacter</taxon>
    </lineage>
</organism>
<comment type="caution">
    <text evidence="1">The sequence shown here is derived from an EMBL/GenBank/DDBJ whole genome shotgun (WGS) entry which is preliminary data.</text>
</comment>
<sequence length="148" mass="17114">MTVSIVSTAVFDTIAAQLLRFADHPHKDLNIPQGMNLSTSNVQWLIRTWQRLNQETCMAANPKRTYELAPLLEVKKAETEMDPVQFLKYLEYLDLFIDVNTIEDVWCLSSEEFDALDLLHDLLFKVMQGIIVQLPDYAAARWPDDVER</sequence>
<evidence type="ECO:0000313" key="1">
    <source>
        <dbReference type="EMBL" id="TDW97138.1"/>
    </source>
</evidence>
<protein>
    <submittedName>
        <fullName evidence="1">Uncharacterized protein</fullName>
    </submittedName>
</protein>
<dbReference type="Proteomes" id="UP000294498">
    <property type="component" value="Unassembled WGS sequence"/>
</dbReference>
<keyword evidence="2" id="KW-1185">Reference proteome</keyword>
<accession>A0A4R8DI37</accession>
<dbReference type="AlphaFoldDB" id="A0A4R8DI37"/>
<dbReference type="EMBL" id="SODV01000002">
    <property type="protein sequence ID" value="TDW97138.1"/>
    <property type="molecule type" value="Genomic_DNA"/>
</dbReference>
<gene>
    <name evidence="1" type="ORF">EDB95_4979</name>
</gene>
<name>A0A4R8DI37_9BACT</name>
<proteinExistence type="predicted"/>
<dbReference type="RefSeq" id="WP_133998829.1">
    <property type="nucleotide sequence ID" value="NZ_SODV01000002.1"/>
</dbReference>
<evidence type="ECO:0000313" key="2">
    <source>
        <dbReference type="Proteomes" id="UP000294498"/>
    </source>
</evidence>
<reference evidence="1 2" key="1">
    <citation type="submission" date="2019-03" db="EMBL/GenBank/DDBJ databases">
        <title>Genomic Encyclopedia of Type Strains, Phase IV (KMG-IV): sequencing the most valuable type-strain genomes for metagenomic binning, comparative biology and taxonomic classification.</title>
        <authorList>
            <person name="Goeker M."/>
        </authorList>
    </citation>
    <scope>NUCLEOTIDE SEQUENCE [LARGE SCALE GENOMIC DNA]</scope>
    <source>
        <strain evidence="1 2">DSM 100059</strain>
    </source>
</reference>